<dbReference type="EMBL" id="KN293999">
    <property type="protein sequence ID" value="KGQ01563.1"/>
    <property type="molecule type" value="Genomic_DNA"/>
</dbReference>
<accession>A0A0A2V240</accession>
<evidence type="ECO:0000313" key="2">
    <source>
        <dbReference type="Proteomes" id="UP000002059"/>
    </source>
</evidence>
<dbReference type="OrthoDB" id="2588098at2759"/>
<gene>
    <name evidence="1" type="ORF">PAAG_11689</name>
</gene>
<evidence type="ECO:0000313" key="1">
    <source>
        <dbReference type="EMBL" id="KGQ01563.1"/>
    </source>
</evidence>
<dbReference type="RefSeq" id="XP_015703077.1">
    <property type="nucleotide sequence ID" value="XM_015847288.1"/>
</dbReference>
<keyword evidence="2" id="KW-1185">Reference proteome</keyword>
<dbReference type="KEGG" id="pbl:PAAG_11689"/>
<proteinExistence type="predicted"/>
<name>A0A0A2V240_PARBA</name>
<protein>
    <submittedName>
        <fullName evidence="1">Uncharacterized protein</fullName>
    </submittedName>
</protein>
<organism evidence="1 2">
    <name type="scientific">Paracoccidioides lutzii (strain ATCC MYA-826 / Pb01)</name>
    <name type="common">Paracoccidioides brasiliensis</name>
    <dbReference type="NCBI Taxonomy" id="502779"/>
    <lineage>
        <taxon>Eukaryota</taxon>
        <taxon>Fungi</taxon>
        <taxon>Dikarya</taxon>
        <taxon>Ascomycota</taxon>
        <taxon>Pezizomycotina</taxon>
        <taxon>Eurotiomycetes</taxon>
        <taxon>Eurotiomycetidae</taxon>
        <taxon>Onygenales</taxon>
        <taxon>Ajellomycetaceae</taxon>
        <taxon>Paracoccidioides</taxon>
    </lineage>
</organism>
<sequence length="143" mass="15675">MDPLRPVIAKHFSGYLGVWAGIPVICMGDASGCSGNTQDPDGMLSLNEFPDIVPLLTRFCSTSRSLDAKSKTKTITATPGQCSEMSTETIFHKIVENNDRNEAQGFFLNLQSRHPPPDSPYVHGLDFKKLGPLQRSTNISIDH</sequence>
<dbReference type="Proteomes" id="UP000002059">
    <property type="component" value="Partially assembled WGS sequence"/>
</dbReference>
<dbReference type="AlphaFoldDB" id="A0A0A2V240"/>
<dbReference type="VEuPathDB" id="FungiDB:PAAG_11689"/>
<dbReference type="GeneID" id="26970600"/>
<reference evidence="1 2" key="1">
    <citation type="journal article" date="2011" name="PLoS Genet.">
        <title>Comparative genomic analysis of human fungal pathogens causing paracoccidioidomycosis.</title>
        <authorList>
            <person name="Desjardins C.A."/>
            <person name="Champion M.D."/>
            <person name="Holder J.W."/>
            <person name="Muszewska A."/>
            <person name="Goldberg J."/>
            <person name="Bailao A.M."/>
            <person name="Brigido M.M."/>
            <person name="Ferreira M.E."/>
            <person name="Garcia A.M."/>
            <person name="Grynberg M."/>
            <person name="Gujja S."/>
            <person name="Heiman D.I."/>
            <person name="Henn M.R."/>
            <person name="Kodira C.D."/>
            <person name="Leon-Narvaez H."/>
            <person name="Longo L.V."/>
            <person name="Ma L.J."/>
            <person name="Malavazi I."/>
            <person name="Matsuo A.L."/>
            <person name="Morais F.V."/>
            <person name="Pereira M."/>
            <person name="Rodriguez-Brito S."/>
            <person name="Sakthikumar S."/>
            <person name="Salem-Izacc S.M."/>
            <person name="Sykes S.M."/>
            <person name="Teixeira M.M."/>
            <person name="Vallejo M.C."/>
            <person name="Walter M.E."/>
            <person name="Yandava C."/>
            <person name="Young S."/>
            <person name="Zeng Q."/>
            <person name="Zucker J."/>
            <person name="Felipe M.S."/>
            <person name="Goldman G.H."/>
            <person name="Haas B.J."/>
            <person name="McEwen J.G."/>
            <person name="Nino-Vega G."/>
            <person name="Puccia R."/>
            <person name="San-Blas G."/>
            <person name="Soares C.M."/>
            <person name="Birren B.W."/>
            <person name="Cuomo C.A."/>
        </authorList>
    </citation>
    <scope>NUCLEOTIDE SEQUENCE [LARGE SCALE GENOMIC DNA]</scope>
    <source>
        <strain evidence="2">ATCC MYA-826 / Pb01</strain>
    </source>
</reference>
<dbReference type="HOGENOM" id="CLU_1806780_0_0_1"/>